<comment type="similarity">
    <text evidence="1">Belongs to the GdpP/PdeA phosphodiesterase family.</text>
</comment>
<keyword evidence="2" id="KW-0479">Metal-binding</keyword>
<keyword evidence="1 3" id="KW-0472">Membrane</keyword>
<evidence type="ECO:0000313" key="6">
    <source>
        <dbReference type="Proteomes" id="UP000184251"/>
    </source>
</evidence>
<dbReference type="PIRSF" id="PIRSF026583">
    <property type="entry name" value="YybT"/>
    <property type="match status" value="1"/>
</dbReference>
<dbReference type="GO" id="GO:0003676">
    <property type="term" value="F:nucleic acid binding"/>
    <property type="evidence" value="ECO:0007669"/>
    <property type="project" value="UniProtKB-UniRule"/>
</dbReference>
<keyword evidence="2" id="KW-0464">Manganese</keyword>
<dbReference type="PANTHER" id="PTHR47618:SF2">
    <property type="entry name" value="CYCLIC-DI-AMP PHOSPHODIESTERASE GDPP"/>
    <property type="match status" value="1"/>
</dbReference>
<keyword evidence="6" id="KW-1185">Reference proteome</keyword>
<sequence>MVAVIYAFNLAIAITGTLILIYLIYYKIKAATKSEERWKELVENLALDIDTATQNILLELPFPLVILKEDDTVLWYNSDFRNILGDRRNLLNKSLKQVFEDLDIEKFYQREDKFITYYYEGNHYRVYTNSVKNINSEKIRMLYWIDYTEYEELMDRYLLERPVIAFIQVDNYDEVLKSSKDSYKPLITAIIDRKINAWAKDMNAYVNKYDPDQYLMMFEYEYLSVMEEKRFNILDIMRETQSGNKIPITLSIGVGISDQKLSFPQLQELSKSALDIALARGGDQAVLRKDGKLSYFGGKTQAVEKRTKVKARIKAHGIKELMENSENVLVMGHENPDIDSLGAALGIFRCARFLGKEASIVLDKSNPSIDVLYKELMENGYETALSSSESARKAANEDTVLVIVDVHKRNLVQDPDLIDKVGKIIVIDHHIRAAEFIEESVLTYLEPYASSTCELVSEIIEYIDDGVELTEIEATALLAGIYMDTKNFAIKTGVRTFEAASFLRKNGADTLKAKKLLKDDREVLIAKSQALKEAQFIKGNIAIAIVNDQSDKANLITAQTADELMNIQGVEASFVIALGDNTAIISGRSYGGLNVQRILETLGGGGHMTVAGAQLTDTDIETAREMLKNAIDEYLKEGEDK</sequence>
<feature type="binding site" evidence="2">
    <location>
        <position position="405"/>
    </location>
    <ligand>
        <name>Mn(2+)</name>
        <dbReference type="ChEBI" id="CHEBI:29035"/>
        <label>2</label>
    </ligand>
</feature>
<comment type="subcellular location">
    <subcellularLocation>
        <location evidence="1">Cell membrane</location>
    </subcellularLocation>
</comment>
<comment type="cofactor">
    <cofactor evidence="2">
        <name>Mn(2+)</name>
        <dbReference type="ChEBI" id="CHEBI:29035"/>
    </cofactor>
    <text evidence="2">For phosphodiesterase activity, probably binds 2 Mn(2+) per subunit.</text>
</comment>
<dbReference type="Pfam" id="PF02272">
    <property type="entry name" value="DHHA1"/>
    <property type="match status" value="1"/>
</dbReference>
<feature type="transmembrane region" description="Helical" evidence="3">
    <location>
        <begin position="6"/>
        <end position="25"/>
    </location>
</feature>
<dbReference type="InterPro" id="IPR014528">
    <property type="entry name" value="GdpP/PdeA"/>
</dbReference>
<dbReference type="PANTHER" id="PTHR47618">
    <property type="entry name" value="BIFUNCTIONAL OLIGORIBONUCLEASE AND PAP PHOSPHATASE NRNA"/>
    <property type="match status" value="1"/>
</dbReference>
<dbReference type="RefSeq" id="WP_084116832.1">
    <property type="nucleotide sequence ID" value="NZ_FQTU01000002.1"/>
</dbReference>
<feature type="binding site" evidence="2">
    <location>
        <position position="429"/>
    </location>
    <ligand>
        <name>Mn(2+)</name>
        <dbReference type="ChEBI" id="CHEBI:29035"/>
        <label>2</label>
    </ligand>
</feature>
<dbReference type="GO" id="GO:0016787">
    <property type="term" value="F:hydrolase activity"/>
    <property type="evidence" value="ECO:0007669"/>
    <property type="project" value="UniProtKB-UniRule"/>
</dbReference>
<dbReference type="EMBL" id="FQTU01000002">
    <property type="protein sequence ID" value="SHE39382.1"/>
    <property type="molecule type" value="Genomic_DNA"/>
</dbReference>
<proteinExistence type="inferred from homology"/>
<comment type="function">
    <text evidence="1">Has phosphodiesterase (PDE) activity against cyclic-di-AMP (c-di-AMP).</text>
</comment>
<dbReference type="GO" id="GO:0106409">
    <property type="term" value="F:cyclic-di-AMP phosphodiesterase activity"/>
    <property type="evidence" value="ECO:0007669"/>
    <property type="project" value="RHEA"/>
</dbReference>
<feature type="domain" description="GGDEF" evidence="4">
    <location>
        <begin position="160"/>
        <end position="290"/>
    </location>
</feature>
<feature type="binding site" evidence="2">
    <location>
        <position position="333"/>
    </location>
    <ligand>
        <name>Mn(2+)</name>
        <dbReference type="ChEBI" id="CHEBI:29035"/>
        <label>1</label>
    </ligand>
</feature>
<dbReference type="EC" id="3.1.4.-" evidence="1"/>
<dbReference type="AlphaFoldDB" id="A0A1M4T4D5"/>
<evidence type="ECO:0000256" key="3">
    <source>
        <dbReference type="SAM" id="Phobius"/>
    </source>
</evidence>
<dbReference type="STRING" id="1120975.SAMN02746064_00378"/>
<evidence type="ECO:0000259" key="4">
    <source>
        <dbReference type="PROSITE" id="PS50887"/>
    </source>
</evidence>
<evidence type="ECO:0000256" key="2">
    <source>
        <dbReference type="PIRSR" id="PIRSR026583-50"/>
    </source>
</evidence>
<feature type="binding site" evidence="2">
    <location>
        <position position="339"/>
    </location>
    <ligand>
        <name>Mn(2+)</name>
        <dbReference type="ChEBI" id="CHEBI:29035"/>
        <label>2</label>
    </ligand>
</feature>
<dbReference type="Gene3D" id="3.10.310.30">
    <property type="match status" value="1"/>
</dbReference>
<protein>
    <recommendedName>
        <fullName evidence="1">Cyclic-di-AMP phosphodiesterase</fullName>
        <ecNumber evidence="1">3.1.4.-</ecNumber>
    </recommendedName>
</protein>
<evidence type="ECO:0000256" key="1">
    <source>
        <dbReference type="PIRNR" id="PIRNR026583"/>
    </source>
</evidence>
<dbReference type="InterPro" id="IPR038763">
    <property type="entry name" value="DHH_sf"/>
</dbReference>
<keyword evidence="1" id="KW-1003">Cell membrane</keyword>
<feature type="binding site" evidence="2">
    <location>
        <position position="337"/>
    </location>
    <ligand>
        <name>Mn(2+)</name>
        <dbReference type="ChEBI" id="CHEBI:29035"/>
        <label>1</label>
    </ligand>
</feature>
<organism evidence="5 6">
    <name type="scientific">Alkalibacter saccharofermentans DSM 14828</name>
    <dbReference type="NCBI Taxonomy" id="1120975"/>
    <lineage>
        <taxon>Bacteria</taxon>
        <taxon>Bacillati</taxon>
        <taxon>Bacillota</taxon>
        <taxon>Clostridia</taxon>
        <taxon>Eubacteriales</taxon>
        <taxon>Eubacteriaceae</taxon>
        <taxon>Alkalibacter</taxon>
    </lineage>
</organism>
<keyword evidence="1" id="KW-0378">Hydrolase</keyword>
<dbReference type="Gene3D" id="3.30.450.20">
    <property type="entry name" value="PAS domain"/>
    <property type="match status" value="1"/>
</dbReference>
<dbReference type="InterPro" id="IPR051319">
    <property type="entry name" value="Oligoribo/pAp-PDE_c-di-AMP_PDE"/>
</dbReference>
<dbReference type="GO" id="GO:0046872">
    <property type="term" value="F:metal ion binding"/>
    <property type="evidence" value="ECO:0007669"/>
    <property type="project" value="UniProtKB-KW"/>
</dbReference>
<accession>A0A1M4T4D5</accession>
<reference evidence="5 6" key="1">
    <citation type="submission" date="2016-11" db="EMBL/GenBank/DDBJ databases">
        <authorList>
            <person name="Jaros S."/>
            <person name="Januszkiewicz K."/>
            <person name="Wedrychowicz H."/>
        </authorList>
    </citation>
    <scope>NUCLEOTIDE SEQUENCE [LARGE SCALE GENOMIC DNA]</scope>
    <source>
        <strain evidence="5 6">DSM 14828</strain>
    </source>
</reference>
<keyword evidence="3" id="KW-1133">Transmembrane helix</keyword>
<comment type="catalytic activity">
    <reaction evidence="1">
        <text>3',3'-c-di-AMP + H2O = 5'-O-phosphonoadenylyl-(3'-&gt;5')-adenosine + H(+)</text>
        <dbReference type="Rhea" id="RHEA:54420"/>
        <dbReference type="ChEBI" id="CHEBI:15377"/>
        <dbReference type="ChEBI" id="CHEBI:15378"/>
        <dbReference type="ChEBI" id="CHEBI:71500"/>
        <dbReference type="ChEBI" id="CHEBI:138171"/>
    </reaction>
</comment>
<dbReference type="InterPro" id="IPR003156">
    <property type="entry name" value="DHHA1_dom"/>
</dbReference>
<dbReference type="OrthoDB" id="9759476at2"/>
<name>A0A1M4T4D5_9FIRM</name>
<dbReference type="FunFam" id="3.90.1640.10:FF:000002">
    <property type="entry name" value="Cyclic-di-AMP phosphodiesterase"/>
    <property type="match status" value="1"/>
</dbReference>
<keyword evidence="3" id="KW-0812">Transmembrane</keyword>
<dbReference type="InterPro" id="IPR001667">
    <property type="entry name" value="DDH_dom"/>
</dbReference>
<dbReference type="GO" id="GO:0005886">
    <property type="term" value="C:plasma membrane"/>
    <property type="evidence" value="ECO:0007669"/>
    <property type="project" value="UniProtKB-SubCell"/>
</dbReference>
<dbReference type="Gene3D" id="3.90.1640.10">
    <property type="entry name" value="inorganic pyrophosphatase (n-terminal core)"/>
    <property type="match status" value="1"/>
</dbReference>
<dbReference type="PROSITE" id="PS50887">
    <property type="entry name" value="GGDEF"/>
    <property type="match status" value="1"/>
</dbReference>
<gene>
    <name evidence="5" type="ORF">SAMN02746064_00378</name>
</gene>
<dbReference type="SUPFAM" id="SSF64182">
    <property type="entry name" value="DHH phosphoesterases"/>
    <property type="match status" value="1"/>
</dbReference>
<feature type="binding site" evidence="2">
    <location>
        <position position="405"/>
    </location>
    <ligand>
        <name>Mn(2+)</name>
        <dbReference type="ChEBI" id="CHEBI:29035"/>
        <label>1</label>
    </ligand>
</feature>
<dbReference type="Pfam" id="PF01368">
    <property type="entry name" value="DHH"/>
    <property type="match status" value="1"/>
</dbReference>
<feature type="binding site" evidence="2">
    <location>
        <position position="484"/>
    </location>
    <ligand>
        <name>Mn(2+)</name>
        <dbReference type="ChEBI" id="CHEBI:29035"/>
        <label>2</label>
    </ligand>
</feature>
<evidence type="ECO:0000313" key="5">
    <source>
        <dbReference type="EMBL" id="SHE39382.1"/>
    </source>
</evidence>
<dbReference type="InterPro" id="IPR000160">
    <property type="entry name" value="GGDEF_dom"/>
</dbReference>
<dbReference type="Proteomes" id="UP000184251">
    <property type="component" value="Unassembled WGS sequence"/>
</dbReference>
<dbReference type="Pfam" id="PF24898">
    <property type="entry name" value="GGDEF_GdpP"/>
    <property type="match status" value="1"/>
</dbReference>